<reference evidence="2 3" key="1">
    <citation type="journal article" date="2016" name="Nat. Commun.">
        <title>Thousands of microbial genomes shed light on interconnected biogeochemical processes in an aquifer system.</title>
        <authorList>
            <person name="Anantharaman K."/>
            <person name="Brown C.T."/>
            <person name="Hug L.A."/>
            <person name="Sharon I."/>
            <person name="Castelle C.J."/>
            <person name="Probst A.J."/>
            <person name="Thomas B.C."/>
            <person name="Singh A."/>
            <person name="Wilkins M.J."/>
            <person name="Karaoz U."/>
            <person name="Brodie E.L."/>
            <person name="Williams K.H."/>
            <person name="Hubbard S.S."/>
            <person name="Banfield J.F."/>
        </authorList>
    </citation>
    <scope>NUCLEOTIDE SEQUENCE [LARGE SCALE GENOMIC DNA]</scope>
</reference>
<dbReference type="InterPro" id="IPR024320">
    <property type="entry name" value="LPG_synthase_C"/>
</dbReference>
<dbReference type="Pfam" id="PF09924">
    <property type="entry name" value="LPG_synthase_C"/>
    <property type="match status" value="1"/>
</dbReference>
<dbReference type="AlphaFoldDB" id="A0A1F5NIU4"/>
<dbReference type="Gene3D" id="3.40.630.30">
    <property type="match status" value="2"/>
</dbReference>
<dbReference type="PANTHER" id="PTHR41373">
    <property type="entry name" value="DUF2156 DOMAIN-CONTAINING PROTEIN"/>
    <property type="match status" value="1"/>
</dbReference>
<dbReference type="Proteomes" id="UP000176578">
    <property type="component" value="Unassembled WGS sequence"/>
</dbReference>
<sequence length="300" mass="35516">MIPEFPHFKHLELTDKKDVEALTEGFKFYSDFNFTSLWLWDVDHKMMLSQKHQNLIVLFYDYVSKKPFFSFIGKNNTTDTACSLLDLSKQKYQTDFLKLIPEEVADLLPKSKFSIIPDRDSYDYIYFNPAQASINILGENSYGKKIKDFIKSHPNYSVMESSIQDAPKEKCAELFYRWTKNKKIDNYFDMAEYKAFQRLFSMVDDNIRVILLYMDDVLVGLTVYEIISKEFAISHFAKADITKHKAINDILNWEEARNLDSKNIKHFNWEQDLGIPGLRQSKEKYQPCFYFEKFIIMSKI</sequence>
<protein>
    <recommendedName>
        <fullName evidence="1">Phosphatidylglycerol lysyltransferase C-terminal domain-containing protein</fullName>
    </recommendedName>
</protein>
<dbReference type="InterPro" id="IPR016732">
    <property type="entry name" value="UCP018688"/>
</dbReference>
<dbReference type="SUPFAM" id="SSF55729">
    <property type="entry name" value="Acyl-CoA N-acyltransferases (Nat)"/>
    <property type="match status" value="2"/>
</dbReference>
<comment type="caution">
    <text evidence="2">The sequence shown here is derived from an EMBL/GenBank/DDBJ whole genome shotgun (WGS) entry which is preliminary data.</text>
</comment>
<proteinExistence type="predicted"/>
<organism evidence="2 3">
    <name type="scientific">Candidatus Daviesbacteria bacterium RIFCSPLOWO2_02_FULL_41_8</name>
    <dbReference type="NCBI Taxonomy" id="1797798"/>
    <lineage>
        <taxon>Bacteria</taxon>
        <taxon>Candidatus Daviesiibacteriota</taxon>
    </lineage>
</organism>
<dbReference type="PANTHER" id="PTHR41373:SF1">
    <property type="entry name" value="PHOSPHATIDYLGLYCEROL LYSYLTRANSFERASE C-TERMINAL DOMAIN-CONTAINING PROTEIN"/>
    <property type="match status" value="1"/>
</dbReference>
<gene>
    <name evidence="2" type="ORF">A3J19_01640</name>
</gene>
<evidence type="ECO:0000259" key="1">
    <source>
        <dbReference type="Pfam" id="PF09924"/>
    </source>
</evidence>
<accession>A0A1F5NIU4</accession>
<evidence type="ECO:0000313" key="2">
    <source>
        <dbReference type="EMBL" id="OGE77432.1"/>
    </source>
</evidence>
<dbReference type="EMBL" id="MFDZ01000051">
    <property type="protein sequence ID" value="OGE77432.1"/>
    <property type="molecule type" value="Genomic_DNA"/>
</dbReference>
<dbReference type="InterPro" id="IPR016181">
    <property type="entry name" value="Acyl_CoA_acyltransferase"/>
</dbReference>
<name>A0A1F5NIU4_9BACT</name>
<feature type="domain" description="Phosphatidylglycerol lysyltransferase C-terminal" evidence="1">
    <location>
        <begin position="30"/>
        <end position="294"/>
    </location>
</feature>
<evidence type="ECO:0000313" key="3">
    <source>
        <dbReference type="Proteomes" id="UP000176578"/>
    </source>
</evidence>